<keyword evidence="6" id="KW-1185">Reference proteome</keyword>
<feature type="compositionally biased region" description="Polar residues" evidence="4">
    <location>
        <begin position="518"/>
        <end position="528"/>
    </location>
</feature>
<dbReference type="Pfam" id="PF10165">
    <property type="entry name" value="Ric8"/>
    <property type="match status" value="2"/>
</dbReference>
<dbReference type="Proteomes" id="UP001150569">
    <property type="component" value="Unassembled WGS sequence"/>
</dbReference>
<dbReference type="GO" id="GO:0005085">
    <property type="term" value="F:guanyl-nucleotide exchange factor activity"/>
    <property type="evidence" value="ECO:0007669"/>
    <property type="project" value="UniProtKB-KW"/>
</dbReference>
<dbReference type="InterPro" id="IPR011989">
    <property type="entry name" value="ARM-like"/>
</dbReference>
<gene>
    <name evidence="5" type="ORF">IWQ60_002684</name>
</gene>
<dbReference type="GO" id="GO:0007186">
    <property type="term" value="P:G protein-coupled receptor signaling pathway"/>
    <property type="evidence" value="ECO:0007669"/>
    <property type="project" value="TreeGrafter"/>
</dbReference>
<dbReference type="PANTHER" id="PTHR12425">
    <property type="entry name" value="SYNEMBRYN"/>
    <property type="match status" value="1"/>
</dbReference>
<evidence type="ECO:0000256" key="1">
    <source>
        <dbReference type="ARBA" id="ARBA00009049"/>
    </source>
</evidence>
<dbReference type="Gene3D" id="1.25.10.10">
    <property type="entry name" value="Leucine-rich Repeat Variant"/>
    <property type="match status" value="1"/>
</dbReference>
<comment type="caution">
    <text evidence="5">The sequence shown here is derived from an EMBL/GenBank/DDBJ whole genome shotgun (WGS) entry which is preliminary data.</text>
</comment>
<evidence type="ECO:0000313" key="5">
    <source>
        <dbReference type="EMBL" id="KAJ1927712.1"/>
    </source>
</evidence>
<dbReference type="PANTHER" id="PTHR12425:SF5">
    <property type="entry name" value="SYNEMBRYN"/>
    <property type="match status" value="1"/>
</dbReference>
<reference evidence="5" key="1">
    <citation type="submission" date="2022-07" db="EMBL/GenBank/DDBJ databases">
        <title>Phylogenomic reconstructions and comparative analyses of Kickxellomycotina fungi.</title>
        <authorList>
            <person name="Reynolds N.K."/>
            <person name="Stajich J.E."/>
            <person name="Barry K."/>
            <person name="Grigoriev I.V."/>
            <person name="Crous P."/>
            <person name="Smith M.E."/>
        </authorList>
    </citation>
    <scope>NUCLEOTIDE SEQUENCE</scope>
    <source>
        <strain evidence="5">RSA 861</strain>
    </source>
</reference>
<feature type="region of interest" description="Disordered" evidence="4">
    <location>
        <begin position="478"/>
        <end position="530"/>
    </location>
</feature>
<evidence type="ECO:0000256" key="2">
    <source>
        <dbReference type="ARBA" id="ARBA00022658"/>
    </source>
</evidence>
<sequence length="593" mass="64345">MTFQVTLPPEQKRSYIKELITNLSEPKVYNKWSDVRLEKSLTNLKSMGRDPVGCERLFEKSSIQMLMTHGGLGSDPKRGQCLAFPDTPAACEALTCLANMFLINESTRDVALDLHLLLRLCALANLNSCSLRSHFLVARLLFLLTLRRPKIMKQAVDNYYINSLLAGLMDFHLDRLVSKAASSALSSDPFTSPQVLGELLKVAYNVTSEYIALRKMTPPEPTGFRGLSLAALQGHSTPRPSLSPEPLIEPGTNPVTDNQLTKADSASFGQLLQPAIATLMHVPMDTSSLSIPPPHSNAIALLLCYAPQDFANDFFPLTDSLALTERLADICDHCLGLLSMNGESGSSGASPRPDSTASNSNLSLYYASFNHNVSHSLLPLLWLLISISQAHIPSRLTMRNRWFPANRDRTVAPEAADTTGGRMVFILSQPMPTPLSQSVGNLLYNLWNHDVHQLVAEVGYGNAAGYLVEQGIPYMAGGGEAPPSPNSGSGKPLAGPGPVNPITGKIHPPPNGAPRSTAGLSHVSSASPMRTPALASATWDKPMTEEEKEQEAEKLMVLFDRLQRTGVVEFEHPMAKAVQEGKFEEVESDSSAD</sequence>
<dbReference type="GO" id="GO:0005737">
    <property type="term" value="C:cytoplasm"/>
    <property type="evidence" value="ECO:0007669"/>
    <property type="project" value="TreeGrafter"/>
</dbReference>
<keyword evidence="2" id="KW-0344">Guanine-nucleotide releasing factor</keyword>
<name>A0A9W8AJ31_9FUNG</name>
<dbReference type="InterPro" id="IPR019318">
    <property type="entry name" value="Gua_nucleotide_exch_fac_Ric8"/>
</dbReference>
<dbReference type="EMBL" id="JANBPT010000105">
    <property type="protein sequence ID" value="KAJ1927712.1"/>
    <property type="molecule type" value="Genomic_DNA"/>
</dbReference>
<evidence type="ECO:0000313" key="6">
    <source>
        <dbReference type="Proteomes" id="UP001150569"/>
    </source>
</evidence>
<evidence type="ECO:0000256" key="3">
    <source>
        <dbReference type="ARBA" id="ARBA00023186"/>
    </source>
</evidence>
<evidence type="ECO:0000256" key="4">
    <source>
        <dbReference type="SAM" id="MobiDB-lite"/>
    </source>
</evidence>
<dbReference type="AlphaFoldDB" id="A0A9W8AJ31"/>
<dbReference type="GO" id="GO:0001965">
    <property type="term" value="F:G-protein alpha-subunit binding"/>
    <property type="evidence" value="ECO:0007669"/>
    <property type="project" value="TreeGrafter"/>
</dbReference>
<evidence type="ECO:0008006" key="7">
    <source>
        <dbReference type="Google" id="ProtNLM"/>
    </source>
</evidence>
<organism evidence="5 6">
    <name type="scientific">Tieghemiomyces parasiticus</name>
    <dbReference type="NCBI Taxonomy" id="78921"/>
    <lineage>
        <taxon>Eukaryota</taxon>
        <taxon>Fungi</taxon>
        <taxon>Fungi incertae sedis</taxon>
        <taxon>Zoopagomycota</taxon>
        <taxon>Kickxellomycotina</taxon>
        <taxon>Dimargaritomycetes</taxon>
        <taxon>Dimargaritales</taxon>
        <taxon>Dimargaritaceae</taxon>
        <taxon>Tieghemiomyces</taxon>
    </lineage>
</organism>
<protein>
    <recommendedName>
        <fullName evidence="7">Guanine nucleotide exchange factor synembryn</fullName>
    </recommendedName>
</protein>
<proteinExistence type="inferred from homology"/>
<keyword evidence="3" id="KW-0143">Chaperone</keyword>
<dbReference type="OrthoDB" id="5585685at2759"/>
<comment type="similarity">
    <text evidence="1">Belongs to the synembryn family.</text>
</comment>
<feature type="region of interest" description="Disordered" evidence="4">
    <location>
        <begin position="234"/>
        <end position="254"/>
    </location>
</feature>
<accession>A0A9W8AJ31</accession>